<dbReference type="AlphaFoldDB" id="L7JHB3"/>
<proteinExistence type="predicted"/>
<reference evidence="2" key="1">
    <citation type="journal article" date="2012" name="PLoS Genet.">
        <title>Comparative analysis of the genomes of two field isolates of the rice blast fungus Magnaporthe oryzae.</title>
        <authorList>
            <person name="Xue M."/>
            <person name="Yang J."/>
            <person name="Li Z."/>
            <person name="Hu S."/>
            <person name="Yao N."/>
            <person name="Dean R.A."/>
            <person name="Zhao W."/>
            <person name="Shen M."/>
            <person name="Zhang H."/>
            <person name="Li C."/>
            <person name="Liu L."/>
            <person name="Cao L."/>
            <person name="Xu X."/>
            <person name="Xing Y."/>
            <person name="Hsiang T."/>
            <person name="Zhang Z."/>
            <person name="Xu J.R."/>
            <person name="Peng Y.L."/>
        </authorList>
    </citation>
    <scope>NUCLEOTIDE SEQUENCE [LARGE SCALE GENOMIC DNA]</scope>
    <source>
        <strain evidence="2">P131</strain>
    </source>
</reference>
<evidence type="ECO:0000313" key="2">
    <source>
        <dbReference type="EMBL" id="ELQ67597.1"/>
    </source>
</evidence>
<feature type="compositionally biased region" description="Low complexity" evidence="1">
    <location>
        <begin position="208"/>
        <end position="220"/>
    </location>
</feature>
<protein>
    <recommendedName>
        <fullName evidence="3">NACHT domain-containing protein</fullName>
    </recommendedName>
</protein>
<sequence length="1029" mass="116300">MSGLEPIAALGLACNILQVVGIGRETVRLARKVYQDGELDPALGENAELLRKISDAIRTTATATAARDKQLLNLADKCHGAARNLDEEVKFLHGVPGGKAKLMVALRVAAKTTWRKRRLDNLDRKLKETEAHLQTGLLARILSLRTQIGAILVGATRRNNNIQLQARREKLLRSLKFERINERRNNVKTSHIGTCNWVLKDGSDESGSRTNSSTPDSDSSSKMEGGADPDTAYEGDSATGPSFEWDSFSDWLRSNETLLSQDTPSLDHLLGTGSDMASKDSNTDWLVEELQATLHSVICTYPQPIAIILDGLDEVLPSDGTILLLNVINQLRELDARAGIKLYLGSRREPILRTRLGIYPQLRLENLNAADLGKYTMENITIPSDYHIDFSKWFWIRHNGKKYSRDNMPNRAEIKEWLVAQLTKKAEGVFLWLCLTTTTVTKAIASGETIEDLEHRLDRLPGDLSELYAEMWARNNADNTDHLKSRAAVYFRMALAAINLQGHDFLNAIWLTPFTMAIATRPELASLCFDTSKSKEGLAARLFEACVAIKRDVETRCFGLLECRQFGERTSELILPWQGGEFEKLAPYVSPETGQFLFVYRTARDFLVDTETGRALLGFTYGDLYTKPDLGLLTGHLASCTLFKIQSPPRFASNSMCNVFFNMRSILETALEEEEKTRLKRDFQGVLHLCERLFGHGYLFDHTRGVEAHGPDNTRIHLFYKTVLRQHEFFRYSVFYATGTLWSLKPLFESLFAMARTRDLDNEMKAEFLYYALYHRLEEYEQLGPVESLLEWGCSPTLKKRYRQSRVVTNGEVLETPLKFFLESKCWTLTGMRDADPVKLHTSADILKRFLGFGADLEEEIHIAFQFSEGLMRAALWRDWPRYKFLIISYPASVVIGTLIRQWGFESHADFVSLCGGQDLSKGMVGQGRLIAILNPPLNRPGPYSDLNYFNAYPLEPNTNPDQDLLQLVRLAELGLVEANGSPVPTGPDMQACLDRGLERVSCDYVSSFVRQALLHRRLNVFPTEYGWL</sequence>
<evidence type="ECO:0008006" key="3">
    <source>
        <dbReference type="Google" id="ProtNLM"/>
    </source>
</evidence>
<dbReference type="EMBL" id="JH795261">
    <property type="protein sequence ID" value="ELQ67597.1"/>
    <property type="molecule type" value="Genomic_DNA"/>
</dbReference>
<feature type="region of interest" description="Disordered" evidence="1">
    <location>
        <begin position="203"/>
        <end position="241"/>
    </location>
</feature>
<dbReference type="PANTHER" id="PTHR10039">
    <property type="entry name" value="AMELOGENIN"/>
    <property type="match status" value="1"/>
</dbReference>
<accession>L7JHB3</accession>
<dbReference type="PANTHER" id="PTHR10039:SF5">
    <property type="entry name" value="NACHT DOMAIN-CONTAINING PROTEIN"/>
    <property type="match status" value="1"/>
</dbReference>
<name>L7JHB3_PYRO1</name>
<gene>
    <name evidence="2" type="ORF">OOW_P131scaffold00309g9</name>
</gene>
<organism>
    <name type="scientific">Pyricularia oryzae (strain P131)</name>
    <name type="common">Rice blast fungus</name>
    <name type="synonym">Magnaporthe oryzae</name>
    <dbReference type="NCBI Taxonomy" id="1143193"/>
    <lineage>
        <taxon>Eukaryota</taxon>
        <taxon>Fungi</taxon>
        <taxon>Dikarya</taxon>
        <taxon>Ascomycota</taxon>
        <taxon>Pezizomycotina</taxon>
        <taxon>Sordariomycetes</taxon>
        <taxon>Sordariomycetidae</taxon>
        <taxon>Magnaporthales</taxon>
        <taxon>Pyriculariaceae</taxon>
        <taxon>Pyricularia</taxon>
    </lineage>
</organism>
<evidence type="ECO:0000256" key="1">
    <source>
        <dbReference type="SAM" id="MobiDB-lite"/>
    </source>
</evidence>